<dbReference type="OrthoDB" id="6108017at2759"/>
<feature type="domain" description="Myosin motor" evidence="11">
    <location>
        <begin position="61"/>
        <end position="791"/>
    </location>
</feature>
<feature type="coiled-coil region" evidence="9">
    <location>
        <begin position="812"/>
        <end position="967"/>
    </location>
</feature>
<dbReference type="InterPro" id="IPR004009">
    <property type="entry name" value="SH3_Myosin"/>
</dbReference>
<dbReference type="Gene3D" id="1.10.10.820">
    <property type="match status" value="1"/>
</dbReference>
<dbReference type="PANTHER" id="PTHR13140">
    <property type="entry name" value="MYOSIN"/>
    <property type="match status" value="1"/>
</dbReference>
<evidence type="ECO:0000256" key="6">
    <source>
        <dbReference type="ARBA" id="ARBA00023175"/>
    </source>
</evidence>
<keyword evidence="3 8" id="KW-0067">ATP-binding</keyword>
<dbReference type="EMBL" id="KQ087204">
    <property type="protein sequence ID" value="KLT42539.1"/>
    <property type="molecule type" value="Genomic_DNA"/>
</dbReference>
<dbReference type="PROSITE" id="PS51456">
    <property type="entry name" value="MYOSIN_MOTOR"/>
    <property type="match status" value="1"/>
</dbReference>
<evidence type="ECO:0000256" key="3">
    <source>
        <dbReference type="ARBA" id="ARBA00022840"/>
    </source>
</evidence>
<organism evidence="12 13">
    <name type="scientific">Cutaneotrichosporon oleaginosum</name>
    <dbReference type="NCBI Taxonomy" id="879819"/>
    <lineage>
        <taxon>Eukaryota</taxon>
        <taxon>Fungi</taxon>
        <taxon>Dikarya</taxon>
        <taxon>Basidiomycota</taxon>
        <taxon>Agaricomycotina</taxon>
        <taxon>Tremellomycetes</taxon>
        <taxon>Trichosporonales</taxon>
        <taxon>Trichosporonaceae</taxon>
        <taxon>Cutaneotrichosporon</taxon>
    </lineage>
</organism>
<evidence type="ECO:0000256" key="2">
    <source>
        <dbReference type="ARBA" id="ARBA00022741"/>
    </source>
</evidence>
<evidence type="ECO:0000256" key="1">
    <source>
        <dbReference type="ARBA" id="ARBA00008314"/>
    </source>
</evidence>
<dbReference type="InterPro" id="IPR001609">
    <property type="entry name" value="Myosin_head_motor_dom-like"/>
</dbReference>
<feature type="region of interest" description="Disordered" evidence="10">
    <location>
        <begin position="179"/>
        <end position="198"/>
    </location>
</feature>
<evidence type="ECO:0000313" key="13">
    <source>
        <dbReference type="Proteomes" id="UP000053611"/>
    </source>
</evidence>
<dbReference type="SUPFAM" id="SSF52540">
    <property type="entry name" value="P-loop containing nucleoside triphosphate hydrolases"/>
    <property type="match status" value="1"/>
</dbReference>
<dbReference type="Pfam" id="PF02736">
    <property type="entry name" value="Myosin_N"/>
    <property type="match status" value="1"/>
</dbReference>
<keyword evidence="7 8" id="KW-0009">Actin-binding</keyword>
<dbReference type="InterPro" id="IPR003593">
    <property type="entry name" value="AAA+_ATPase"/>
</dbReference>
<dbReference type="STRING" id="879819.A0A0J1B4F8"/>
<comment type="caution">
    <text evidence="8">Lacks conserved residue(s) required for the propagation of feature annotation.</text>
</comment>
<dbReference type="GO" id="GO:0016459">
    <property type="term" value="C:myosin complex"/>
    <property type="evidence" value="ECO:0007669"/>
    <property type="project" value="UniProtKB-KW"/>
</dbReference>
<dbReference type="GO" id="GO:0005737">
    <property type="term" value="C:cytoplasm"/>
    <property type="evidence" value="ECO:0007669"/>
    <property type="project" value="UniProtKB-ARBA"/>
</dbReference>
<dbReference type="Gene3D" id="1.20.120.720">
    <property type="entry name" value="Myosin VI head, motor domain, U50 subdomain"/>
    <property type="match status" value="1"/>
</dbReference>
<feature type="coiled-coil region" evidence="9">
    <location>
        <begin position="1046"/>
        <end position="1207"/>
    </location>
</feature>
<feature type="binding site" evidence="8">
    <location>
        <begin position="155"/>
        <end position="162"/>
    </location>
    <ligand>
        <name>ATP</name>
        <dbReference type="ChEBI" id="CHEBI:30616"/>
    </ligand>
</feature>
<dbReference type="SMART" id="SM00242">
    <property type="entry name" value="MYSc"/>
    <property type="match status" value="1"/>
</dbReference>
<protein>
    <recommendedName>
        <fullName evidence="11">Myosin motor domain-containing protein</fullName>
    </recommendedName>
</protein>
<dbReference type="InterPro" id="IPR027417">
    <property type="entry name" value="P-loop_NTPase"/>
</dbReference>
<dbReference type="Gene3D" id="3.40.850.10">
    <property type="entry name" value="Kinesin motor domain"/>
    <property type="match status" value="1"/>
</dbReference>
<evidence type="ECO:0000259" key="11">
    <source>
        <dbReference type="PROSITE" id="PS51456"/>
    </source>
</evidence>
<dbReference type="PROSITE" id="PS50096">
    <property type="entry name" value="IQ"/>
    <property type="match status" value="1"/>
</dbReference>
<evidence type="ECO:0000256" key="9">
    <source>
        <dbReference type="SAM" id="Coils"/>
    </source>
</evidence>
<dbReference type="GO" id="GO:0005524">
    <property type="term" value="F:ATP binding"/>
    <property type="evidence" value="ECO:0007669"/>
    <property type="project" value="UniProtKB-UniRule"/>
</dbReference>
<dbReference type="CDD" id="cd01377">
    <property type="entry name" value="MYSc_class_II"/>
    <property type="match status" value="1"/>
</dbReference>
<dbReference type="GO" id="GO:0051015">
    <property type="term" value="F:actin filament binding"/>
    <property type="evidence" value="ECO:0007669"/>
    <property type="project" value="InterPro"/>
</dbReference>
<dbReference type="FunFam" id="1.10.10.820:FF:000001">
    <property type="entry name" value="Myosin heavy chain"/>
    <property type="match status" value="1"/>
</dbReference>
<evidence type="ECO:0000313" key="12">
    <source>
        <dbReference type="EMBL" id="KLT42539.1"/>
    </source>
</evidence>
<comment type="similarity">
    <text evidence="1 8">Belongs to the TRAFAC class myosin-kinesin ATPase superfamily. Myosin family.</text>
</comment>
<dbReference type="PANTHER" id="PTHR13140:SF857">
    <property type="entry name" value="MYOSIN-11"/>
    <property type="match status" value="1"/>
</dbReference>
<accession>A0A0J1B4F8</accession>
<dbReference type="SMART" id="SM00382">
    <property type="entry name" value="AAA"/>
    <property type="match status" value="1"/>
</dbReference>
<dbReference type="Gene3D" id="1.20.5.4820">
    <property type="match status" value="1"/>
</dbReference>
<dbReference type="GO" id="GO:0007015">
    <property type="term" value="P:actin filament organization"/>
    <property type="evidence" value="ECO:0007669"/>
    <property type="project" value="TreeGrafter"/>
</dbReference>
<keyword evidence="4 9" id="KW-0175">Coiled coil</keyword>
<dbReference type="GO" id="GO:0000146">
    <property type="term" value="F:microfilament motor activity"/>
    <property type="evidence" value="ECO:0007669"/>
    <property type="project" value="TreeGrafter"/>
</dbReference>
<proteinExistence type="inferred from homology"/>
<keyword evidence="2 8" id="KW-0547">Nucleotide-binding</keyword>
<dbReference type="PRINTS" id="PR00193">
    <property type="entry name" value="MYOSINHEAVY"/>
</dbReference>
<evidence type="ECO:0000256" key="8">
    <source>
        <dbReference type="PROSITE-ProRule" id="PRU00782"/>
    </source>
</evidence>
<gene>
    <name evidence="12" type="ORF">CC85DRAFT_296494</name>
</gene>
<keyword evidence="6 8" id="KW-0505">Motor protein</keyword>
<feature type="coiled-coil region" evidence="9">
    <location>
        <begin position="991"/>
        <end position="1018"/>
    </location>
</feature>
<reference evidence="12 13" key="1">
    <citation type="submission" date="2015-03" db="EMBL/GenBank/DDBJ databases">
        <title>Genomics and transcriptomics of the oil-accumulating basidiomycete yeast T. oleaginosus allow insights into substrate utilization and the diverse evolutionary trajectories of mating systems in fungi.</title>
        <authorList>
            <consortium name="DOE Joint Genome Institute"/>
            <person name="Kourist R."/>
            <person name="Kracht O."/>
            <person name="Bracharz F."/>
            <person name="Lipzen A."/>
            <person name="Nolan M."/>
            <person name="Ohm R."/>
            <person name="Grigoriev I."/>
            <person name="Sun S."/>
            <person name="Heitman J."/>
            <person name="Bruck T."/>
            <person name="Nowrousian M."/>
        </authorList>
    </citation>
    <scope>NUCLEOTIDE SEQUENCE [LARGE SCALE GENOMIC DNA]</scope>
    <source>
        <strain evidence="12 13">IBC0246</strain>
    </source>
</reference>
<evidence type="ECO:0000256" key="5">
    <source>
        <dbReference type="ARBA" id="ARBA00023123"/>
    </source>
</evidence>
<evidence type="ECO:0000256" key="7">
    <source>
        <dbReference type="ARBA" id="ARBA00023203"/>
    </source>
</evidence>
<dbReference type="InterPro" id="IPR008989">
    <property type="entry name" value="Myosin_S1_N"/>
</dbReference>
<evidence type="ECO:0000256" key="4">
    <source>
        <dbReference type="ARBA" id="ARBA00023054"/>
    </source>
</evidence>
<dbReference type="Proteomes" id="UP000053611">
    <property type="component" value="Unassembled WGS sequence"/>
</dbReference>
<dbReference type="InterPro" id="IPR036961">
    <property type="entry name" value="Kinesin_motor_dom_sf"/>
</dbReference>
<keyword evidence="5 8" id="KW-0518">Myosin</keyword>
<name>A0A0J1B4F8_9TREE</name>
<feature type="coiled-coil region" evidence="9">
    <location>
        <begin position="1237"/>
        <end position="1368"/>
    </location>
</feature>
<evidence type="ECO:0000256" key="10">
    <source>
        <dbReference type="SAM" id="MobiDB-lite"/>
    </source>
</evidence>
<dbReference type="Gene3D" id="2.30.30.360">
    <property type="entry name" value="Myosin S1 fragment, N-terminal"/>
    <property type="match status" value="1"/>
</dbReference>
<keyword evidence="13" id="KW-1185">Reference proteome</keyword>
<dbReference type="Gene3D" id="1.20.58.530">
    <property type="match status" value="1"/>
</dbReference>
<dbReference type="Pfam" id="PF00063">
    <property type="entry name" value="Myosin_head"/>
    <property type="match status" value="1"/>
</dbReference>
<sequence length="1480" mass="167921">MNRRVWIPDTTEGFLAGWIKSESSSATASSDDTAEVVVAATGEMRTVPVHTLSPMNPPQFDGVEDIAELTHLNEASVVNDLRLRYGAGSIYLLTTSLFLISLNPYRPLPIYTPKIIAQYRTKRREENPPHIFAIAERAWQQIGEERESQSILITGESGAGKTENTKKVIQYLAAIASSNDSTTSSSSAPMSGLPRSSSFKGKEVADLELESSSSRQGDLGLLERQILQANPILEAFGNAQTMRNNNSSRFGKFIRIFFSPSGAIAGANIDWYLLEKSRVTARAEGERSFHVFYQLLRGAKHAGLSEKLLLQDEPGKYNVLSQSLLQIDGVDDLAEWKLLKDALDIVGFTADEQFEMFRVVAVILHIGNLILTGSSADQAFLPPDLQPVAERVCHLLGVPVKDFMRSVLTPKVRAGREWVTHARTKKQAEDELAALSKFMYEKTFSGMVDRINKALDRPSTKSLSIGVLDIAGFEIFKVNSYEQLLINYTNEKLQQFFNFHMFTLEQEEYSREGIKWDYVNFGLDLQPTIELIESSQPIGILSMLDEECIMPKATDVSFTEKVAALWELSKGASTTTTKSSHLGTSKFRSLRFGKGFVVKHYAGDVEYSTKDWLQKNKDPINDAVARLLSQADVAAIKSMFSEYAEDTTSNVGGKRIRRGAFRTLAQLMQQLASTQPHFVRCIPGKVDVNIVLDQLRCNGVIEGIRIARLGYPNRLPFAEFRQRYEVLVPGVIPQGYMDGRKAAELIAIALELDSEFYAAGILAELEERRDNLLTDIFRRFQAAARMHIHRRRINKLINRAQALRDWPWWSLDDELAKKRAELTMAKERAERDEAEKIRLEKLRTSLLAEKERKEQMLARSKAHELEIEIEKITLARDNANTANEKQAAELNDKIELLEKLSTEQKARETDEIEATTKIENEKNALARQLEDLRREVTKRDDATRRAKEKLEKLLSEEKKKSESLVTQRREVELRDVQEIAKQLHSAAVKAHQASEAANTRLKSDIDNLKADKQADSAERTKLLKSLDELRSGIKLREAERSRQAEIAGLRSEAIQHQKSLEEYKRSTREAASKLKLEKELKSTEVENLQKETLRELELARSTLKSTERELRLAQLRTDELDRALREKNDKFADLEDALLPLEQERDMLRRKLEEVATQLSSEISTRQGYQRQVHSLEEQVAAHRNDLNELERELNDATGKIDTFKSEVSLLRSRENKTIVEHVHVLESAKKVTDRQLKEQVNENKRLNQILKSLETHRNRLQADLEDAQMEVESLKKSKSKAIRQARASLGMEDKGSAVLLEEERRARAQAEARAVALERDLADSKRRTSVAALSPKRMVSGSNEVKLQRALDEISRLRKENAQLSELRQGKRGSRDELLRGLQQSSEALGRDMNDQLRRLDNANHEQAMYSHFRLKAKALRSQLDHWLAMEDLNANNNHGKLTPHSTGGSSSLPFTEDVVRLKELLSQLDHETSPFTWR</sequence>
<dbReference type="GO" id="GO:0016020">
    <property type="term" value="C:membrane"/>
    <property type="evidence" value="ECO:0007669"/>
    <property type="project" value="TreeGrafter"/>
</dbReference>